<keyword evidence="1" id="KW-0812">Transmembrane</keyword>
<keyword evidence="1" id="KW-1133">Transmembrane helix</keyword>
<dbReference type="RefSeq" id="WP_112430826.1">
    <property type="nucleotide sequence ID" value="NZ_MCIF01000002.1"/>
</dbReference>
<keyword evidence="3" id="KW-1185">Reference proteome</keyword>
<accession>A0A328VS35</accession>
<comment type="caution">
    <text evidence="2">The sequence shown here is derived from an EMBL/GenBank/DDBJ whole genome shotgun (WGS) entry which is preliminary data.</text>
</comment>
<evidence type="ECO:0008006" key="4">
    <source>
        <dbReference type="Google" id="ProtNLM"/>
    </source>
</evidence>
<reference evidence="2 3" key="1">
    <citation type="submission" date="2016-08" db="EMBL/GenBank/DDBJ databases">
        <title>Analysis of Carbohydrate Active Enzymes in Thermogemmatispora T81 Reveals Carbohydrate Degradation Ability.</title>
        <authorList>
            <person name="Tomazini A."/>
            <person name="Lal S."/>
            <person name="Stott M."/>
            <person name="Henrissat B."/>
            <person name="Polikarpov I."/>
            <person name="Sparling R."/>
            <person name="Levin D.B."/>
        </authorList>
    </citation>
    <scope>NUCLEOTIDE SEQUENCE [LARGE SCALE GENOMIC DNA]</scope>
    <source>
        <strain evidence="2 3">T81</strain>
    </source>
</reference>
<protein>
    <recommendedName>
        <fullName evidence="4">PH domain-containing protein</fullName>
    </recommendedName>
</protein>
<feature type="transmembrane region" description="Helical" evidence="1">
    <location>
        <begin position="47"/>
        <end position="66"/>
    </location>
</feature>
<evidence type="ECO:0000313" key="3">
    <source>
        <dbReference type="Proteomes" id="UP000248706"/>
    </source>
</evidence>
<sequence>MVSSSLAEPRTFVGRGLSPMKRAVTIVALLAITLAVLLIALHEGLSAVGSTIAALLFIAGFIYYLWIIAPQPFTITVSAEEIVKRSQRGETVVLRWEELARVKEEFFPNGTRISLALYRRPSPDGQGENAGQPVRAWVVYRDDVDDLDGLAALVQQLKPADCRWESARVHE</sequence>
<gene>
    <name evidence="2" type="ORF">A4R35_15210</name>
</gene>
<dbReference type="EMBL" id="MCIF01000002">
    <property type="protein sequence ID" value="RAQ96885.1"/>
    <property type="molecule type" value="Genomic_DNA"/>
</dbReference>
<dbReference type="OrthoDB" id="157632at2"/>
<organism evidence="2 3">
    <name type="scientific">Thermogemmatispora tikiterensis</name>
    <dbReference type="NCBI Taxonomy" id="1825093"/>
    <lineage>
        <taxon>Bacteria</taxon>
        <taxon>Bacillati</taxon>
        <taxon>Chloroflexota</taxon>
        <taxon>Ktedonobacteria</taxon>
        <taxon>Thermogemmatisporales</taxon>
        <taxon>Thermogemmatisporaceae</taxon>
        <taxon>Thermogemmatispora</taxon>
    </lineage>
</organism>
<evidence type="ECO:0000256" key="1">
    <source>
        <dbReference type="SAM" id="Phobius"/>
    </source>
</evidence>
<keyword evidence="1" id="KW-0472">Membrane</keyword>
<dbReference type="AlphaFoldDB" id="A0A328VS35"/>
<dbReference type="Proteomes" id="UP000248706">
    <property type="component" value="Unassembled WGS sequence"/>
</dbReference>
<proteinExistence type="predicted"/>
<name>A0A328VS35_9CHLR</name>
<evidence type="ECO:0000313" key="2">
    <source>
        <dbReference type="EMBL" id="RAQ96885.1"/>
    </source>
</evidence>
<feature type="transmembrane region" description="Helical" evidence="1">
    <location>
        <begin position="23"/>
        <end position="41"/>
    </location>
</feature>